<keyword evidence="1" id="KW-0812">Transmembrane</keyword>
<reference evidence="2" key="1">
    <citation type="submission" date="2021-07" db="EMBL/GenBank/DDBJ databases">
        <authorList>
            <person name="Branca A.L. A."/>
        </authorList>
    </citation>
    <scope>NUCLEOTIDE SEQUENCE</scope>
</reference>
<gene>
    <name evidence="2" type="ORF">PSALAMII_LOCUS2666</name>
</gene>
<keyword evidence="3" id="KW-1185">Reference proteome</keyword>
<dbReference type="EMBL" id="CAJVPG010000106">
    <property type="protein sequence ID" value="CAG8334079.1"/>
    <property type="molecule type" value="Genomic_DNA"/>
</dbReference>
<accession>A0A9W4INR4</accession>
<name>A0A9W4INR4_9EURO</name>
<protein>
    <submittedName>
        <fullName evidence="2">Uncharacterized protein</fullName>
    </submittedName>
</protein>
<dbReference type="AlphaFoldDB" id="A0A9W4INR4"/>
<evidence type="ECO:0000256" key="1">
    <source>
        <dbReference type="SAM" id="Phobius"/>
    </source>
</evidence>
<comment type="caution">
    <text evidence="2">The sequence shown here is derived from an EMBL/GenBank/DDBJ whole genome shotgun (WGS) entry which is preliminary data.</text>
</comment>
<dbReference type="OrthoDB" id="2146at2759"/>
<organism evidence="2 3">
    <name type="scientific">Penicillium salamii</name>
    <dbReference type="NCBI Taxonomy" id="1612424"/>
    <lineage>
        <taxon>Eukaryota</taxon>
        <taxon>Fungi</taxon>
        <taxon>Dikarya</taxon>
        <taxon>Ascomycota</taxon>
        <taxon>Pezizomycotina</taxon>
        <taxon>Eurotiomycetes</taxon>
        <taxon>Eurotiomycetidae</taxon>
        <taxon>Eurotiales</taxon>
        <taxon>Aspergillaceae</taxon>
        <taxon>Penicillium</taxon>
    </lineage>
</organism>
<proteinExistence type="predicted"/>
<sequence>MTFAGIFRGFSSLIAFILVLICVLAGSYRHFFGYSRHRDNTPPESGRWQYAPAPFYSRHVYLQGDAVMTSETRRRPLHYQVLRSLGPASTKRLAGTSA</sequence>
<evidence type="ECO:0000313" key="3">
    <source>
        <dbReference type="Proteomes" id="UP001152649"/>
    </source>
</evidence>
<evidence type="ECO:0000313" key="2">
    <source>
        <dbReference type="EMBL" id="CAG8334079.1"/>
    </source>
</evidence>
<feature type="non-terminal residue" evidence="2">
    <location>
        <position position="1"/>
    </location>
</feature>
<feature type="transmembrane region" description="Helical" evidence="1">
    <location>
        <begin position="6"/>
        <end position="28"/>
    </location>
</feature>
<keyword evidence="1" id="KW-1133">Transmembrane helix</keyword>
<keyword evidence="1" id="KW-0472">Membrane</keyword>
<dbReference type="Proteomes" id="UP001152649">
    <property type="component" value="Unassembled WGS sequence"/>
</dbReference>